<dbReference type="Gramene" id="rna8472">
    <property type="protein sequence ID" value="RHN72722.1"/>
    <property type="gene ID" value="gene8472"/>
</dbReference>
<organism evidence="1">
    <name type="scientific">Medicago truncatula</name>
    <name type="common">Barrel medic</name>
    <name type="synonym">Medicago tribuloides</name>
    <dbReference type="NCBI Taxonomy" id="3880"/>
    <lineage>
        <taxon>Eukaryota</taxon>
        <taxon>Viridiplantae</taxon>
        <taxon>Streptophyta</taxon>
        <taxon>Embryophyta</taxon>
        <taxon>Tracheophyta</taxon>
        <taxon>Spermatophyta</taxon>
        <taxon>Magnoliopsida</taxon>
        <taxon>eudicotyledons</taxon>
        <taxon>Gunneridae</taxon>
        <taxon>Pentapetalae</taxon>
        <taxon>rosids</taxon>
        <taxon>fabids</taxon>
        <taxon>Fabales</taxon>
        <taxon>Fabaceae</taxon>
        <taxon>Papilionoideae</taxon>
        <taxon>50 kb inversion clade</taxon>
        <taxon>NPAAA clade</taxon>
        <taxon>Hologalegina</taxon>
        <taxon>IRL clade</taxon>
        <taxon>Trifolieae</taxon>
        <taxon>Medicago</taxon>
    </lineage>
</organism>
<proteinExistence type="predicted"/>
<dbReference type="Proteomes" id="UP000265566">
    <property type="component" value="Chromosome 2"/>
</dbReference>
<evidence type="ECO:0000313" key="1">
    <source>
        <dbReference type="EMBL" id="RHN72722.1"/>
    </source>
</evidence>
<gene>
    <name evidence="1" type="ORF">MtrunA17_Chr2g0290851</name>
</gene>
<comment type="caution">
    <text evidence="1">The sequence shown here is derived from an EMBL/GenBank/DDBJ whole genome shotgun (WGS) entry which is preliminary data.</text>
</comment>
<accession>A0A396J5Z2</accession>
<protein>
    <submittedName>
        <fullName evidence="1">Uncharacterized protein</fullName>
    </submittedName>
</protein>
<dbReference type="AlphaFoldDB" id="A0A396J5Z2"/>
<dbReference type="EMBL" id="PSQE01000002">
    <property type="protein sequence ID" value="RHN72722.1"/>
    <property type="molecule type" value="Genomic_DNA"/>
</dbReference>
<reference evidence="1" key="1">
    <citation type="journal article" date="2018" name="Nat. Plants">
        <title>Whole-genome landscape of Medicago truncatula symbiotic genes.</title>
        <authorList>
            <person name="Pecrix Y."/>
            <person name="Gamas P."/>
            <person name="Carrere S."/>
        </authorList>
    </citation>
    <scope>NUCLEOTIDE SEQUENCE</scope>
    <source>
        <tissue evidence="1">Leaves</tissue>
    </source>
</reference>
<sequence length="49" mass="5550">MLGPCLIEMEWEDKCALMQSIGGWLVISEGKLNGDFERVQILQILSIIK</sequence>
<name>A0A396J5Z2_MEDTR</name>